<proteinExistence type="predicted"/>
<dbReference type="Proteomes" id="UP000078560">
    <property type="component" value="Unassembled WGS sequence"/>
</dbReference>
<evidence type="ECO:0000313" key="2">
    <source>
        <dbReference type="EMBL" id="SBS94411.1"/>
    </source>
</evidence>
<organism evidence="2 5">
    <name type="scientific">Plasmodium ovale curtisi</name>
    <dbReference type="NCBI Taxonomy" id="864141"/>
    <lineage>
        <taxon>Eukaryota</taxon>
        <taxon>Sar</taxon>
        <taxon>Alveolata</taxon>
        <taxon>Apicomplexa</taxon>
        <taxon>Aconoidasida</taxon>
        <taxon>Haemosporida</taxon>
        <taxon>Plasmodiidae</taxon>
        <taxon>Plasmodium</taxon>
        <taxon>Plasmodium (Plasmodium)</taxon>
    </lineage>
</organism>
<sequence length="296" mass="34582">MSPDIKTGNDAVSSYTKYKDELSSYSSGDNDIYMFGCDTFTNDLLRNAEDGASKICSIALNFLRHLKEHNDSSYQKDGCKYLLYWLYVDVLNKKINFENTLILYKALNKIFNDNNNGFNKFDNYINQMNKDTYDKVEKITNIYDVFNKYISQVTSEGPGKKCTSDCINLFASYADECRKVYDKDFCNELNLFRKQYNFFIKSVRMCEKEEYLLPPVENFDTVNVIILSFSLIFVTSLILPLLYKFTAFGPWISHLISKKKNMWNNINEETDQLLNSYEMVEDNSKKSNYNIAYNLS</sequence>
<evidence type="ECO:0000256" key="1">
    <source>
        <dbReference type="SAM" id="Phobius"/>
    </source>
</evidence>
<name>A0A1A8WNE5_PLAOA</name>
<accession>A0A1A8WNE5</accession>
<evidence type="ECO:0000313" key="5">
    <source>
        <dbReference type="Proteomes" id="UP000078560"/>
    </source>
</evidence>
<evidence type="ECO:0000313" key="4">
    <source>
        <dbReference type="Proteomes" id="UP000078546"/>
    </source>
</evidence>
<dbReference type="Pfam" id="PF05795">
    <property type="entry name" value="Plasmodium_Vir"/>
    <property type="match status" value="2"/>
</dbReference>
<dbReference type="EMBL" id="FLQU01001767">
    <property type="protein sequence ID" value="SBS94411.1"/>
    <property type="molecule type" value="Genomic_DNA"/>
</dbReference>
<reference evidence="2" key="1">
    <citation type="submission" date="2016-05" db="EMBL/GenBank/DDBJ databases">
        <authorList>
            <person name="Lavstsen T."/>
            <person name="Jespersen J.S."/>
        </authorList>
    </citation>
    <scope>NUCLEOTIDE SEQUENCE [LARGE SCALE GENOMIC DNA]</scope>
</reference>
<feature type="transmembrane region" description="Helical" evidence="1">
    <location>
        <begin position="224"/>
        <end position="243"/>
    </location>
</feature>
<dbReference type="VEuPathDB" id="PlasmoDB:PocGH01_00148600"/>
<keyword evidence="1" id="KW-0812">Transmembrane</keyword>
<protein>
    <submittedName>
        <fullName evidence="2">PIR Superfamily Protein</fullName>
    </submittedName>
</protein>
<dbReference type="AlphaFoldDB" id="A0A1A8WNE5"/>
<dbReference type="Proteomes" id="UP000078546">
    <property type="component" value="Unassembled WGS sequence"/>
</dbReference>
<dbReference type="EMBL" id="FLQV01001848">
    <property type="protein sequence ID" value="SBT00321.1"/>
    <property type="molecule type" value="Genomic_DNA"/>
</dbReference>
<reference evidence="4 5" key="2">
    <citation type="submission" date="2016-05" db="EMBL/GenBank/DDBJ databases">
        <authorList>
            <person name="Naeem Raeece"/>
        </authorList>
    </citation>
    <scope>NUCLEOTIDE SEQUENCE [LARGE SCALE GENOMIC DNA]</scope>
</reference>
<keyword evidence="1" id="KW-1133">Transmembrane helix</keyword>
<evidence type="ECO:0000313" key="3">
    <source>
        <dbReference type="EMBL" id="SBT00321.1"/>
    </source>
</evidence>
<keyword evidence="1" id="KW-0472">Membrane</keyword>
<dbReference type="InterPro" id="IPR008780">
    <property type="entry name" value="Plasmodium_Vir"/>
</dbReference>
<gene>
    <name evidence="3" type="ORF">POVCU1_059190</name>
    <name evidence="2" type="ORF">POVCU2_0087870</name>
</gene>